<proteinExistence type="inferred from homology"/>
<keyword evidence="4 7" id="KW-0560">Oxidoreductase</keyword>
<dbReference type="Pfam" id="PF00255">
    <property type="entry name" value="GSHPx"/>
    <property type="match status" value="1"/>
</dbReference>
<accession>A0A316YIU3</accession>
<comment type="catalytic activity">
    <reaction evidence="5">
        <text>a hydroperoxide + [thioredoxin]-dithiol = an alcohol + [thioredoxin]-disulfide + H2O</text>
        <dbReference type="Rhea" id="RHEA:62620"/>
        <dbReference type="Rhea" id="RHEA-COMP:10698"/>
        <dbReference type="Rhea" id="RHEA-COMP:10700"/>
        <dbReference type="ChEBI" id="CHEBI:15377"/>
        <dbReference type="ChEBI" id="CHEBI:29950"/>
        <dbReference type="ChEBI" id="CHEBI:30879"/>
        <dbReference type="ChEBI" id="CHEBI:35924"/>
        <dbReference type="ChEBI" id="CHEBI:50058"/>
        <dbReference type="EC" id="1.11.1.24"/>
    </reaction>
</comment>
<evidence type="ECO:0000256" key="6">
    <source>
        <dbReference type="PIRSR" id="PIRSR000303-1"/>
    </source>
</evidence>
<dbReference type="InterPro" id="IPR029760">
    <property type="entry name" value="GPX_CS"/>
</dbReference>
<reference evidence="8 9" key="1">
    <citation type="journal article" date="2018" name="Mol. Biol. Evol.">
        <title>Broad Genomic Sampling Reveals a Smut Pathogenic Ancestry of the Fungal Clade Ustilaginomycotina.</title>
        <authorList>
            <person name="Kijpornyongpan T."/>
            <person name="Mondo S.J."/>
            <person name="Barry K."/>
            <person name="Sandor L."/>
            <person name="Lee J."/>
            <person name="Lipzen A."/>
            <person name="Pangilinan J."/>
            <person name="LaButti K."/>
            <person name="Hainaut M."/>
            <person name="Henrissat B."/>
            <person name="Grigoriev I.V."/>
            <person name="Spatafora J.W."/>
            <person name="Aime M.C."/>
        </authorList>
    </citation>
    <scope>NUCLEOTIDE SEQUENCE [LARGE SCALE GENOMIC DNA]</scope>
    <source>
        <strain evidence="8 9">MCA 4198</strain>
    </source>
</reference>
<dbReference type="PROSITE" id="PS51355">
    <property type="entry name" value="GLUTATHIONE_PEROXID_3"/>
    <property type="match status" value="1"/>
</dbReference>
<evidence type="ECO:0000313" key="8">
    <source>
        <dbReference type="EMBL" id="PWN88013.1"/>
    </source>
</evidence>
<dbReference type="FunCoup" id="A0A316YIU3">
    <property type="interactions" value="89"/>
</dbReference>
<dbReference type="CDD" id="cd00340">
    <property type="entry name" value="GSH_Peroxidase"/>
    <property type="match status" value="1"/>
</dbReference>
<dbReference type="RefSeq" id="XP_025375211.1">
    <property type="nucleotide sequence ID" value="XM_025524227.1"/>
</dbReference>
<dbReference type="InterPro" id="IPR000889">
    <property type="entry name" value="Glutathione_peroxidase"/>
</dbReference>
<dbReference type="InterPro" id="IPR036249">
    <property type="entry name" value="Thioredoxin-like_sf"/>
</dbReference>
<gene>
    <name evidence="8" type="ORF">FA10DRAFT_288706</name>
</gene>
<dbReference type="OrthoDB" id="446890at2759"/>
<organism evidence="8 9">
    <name type="scientific">Acaromyces ingoldii</name>
    <dbReference type="NCBI Taxonomy" id="215250"/>
    <lineage>
        <taxon>Eukaryota</taxon>
        <taxon>Fungi</taxon>
        <taxon>Dikarya</taxon>
        <taxon>Basidiomycota</taxon>
        <taxon>Ustilaginomycotina</taxon>
        <taxon>Exobasidiomycetes</taxon>
        <taxon>Exobasidiales</taxon>
        <taxon>Cryptobasidiaceae</taxon>
        <taxon>Acaromyces</taxon>
    </lineage>
</organism>
<evidence type="ECO:0000256" key="7">
    <source>
        <dbReference type="RuleBase" id="RU000499"/>
    </source>
</evidence>
<evidence type="ECO:0000256" key="2">
    <source>
        <dbReference type="ARBA" id="ARBA00022559"/>
    </source>
</evidence>
<evidence type="ECO:0000256" key="3">
    <source>
        <dbReference type="ARBA" id="ARBA00022862"/>
    </source>
</evidence>
<name>A0A316YIU3_9BASI</name>
<dbReference type="PROSITE" id="PS00763">
    <property type="entry name" value="GLUTATHIONE_PEROXID_2"/>
    <property type="match status" value="1"/>
</dbReference>
<dbReference type="PIRSF" id="PIRSF000303">
    <property type="entry name" value="Glutathion_perox"/>
    <property type="match status" value="1"/>
</dbReference>
<dbReference type="PANTHER" id="PTHR11592:SF78">
    <property type="entry name" value="GLUTATHIONE PEROXIDASE"/>
    <property type="match status" value="1"/>
</dbReference>
<sequence length="161" mass="17808">MVAFYDLSAKKPNGEQVAFEDLKGKVVLVVNTGVQCIFTPQLADLQQLHEKYHEKGLVILGFPSGQFPKEAAADDAAIGAFCQKNYGVTFDVLAKSDVNGQNTNEVFRFLKKEKPGLFGLQNIKWNFTKFLVNKDGKVVERFAPNVKPSKISGQIEKLLAS</sequence>
<dbReference type="InParanoid" id="A0A316YIU3"/>
<dbReference type="Gene3D" id="3.40.30.10">
    <property type="entry name" value="Glutaredoxin"/>
    <property type="match status" value="1"/>
</dbReference>
<dbReference type="EMBL" id="KZ819639">
    <property type="protein sequence ID" value="PWN88013.1"/>
    <property type="molecule type" value="Genomic_DNA"/>
</dbReference>
<dbReference type="STRING" id="215250.A0A316YIU3"/>
<dbReference type="FunFam" id="3.40.30.10:FF:000010">
    <property type="entry name" value="Glutathione peroxidase"/>
    <property type="match status" value="1"/>
</dbReference>
<keyword evidence="9" id="KW-1185">Reference proteome</keyword>
<evidence type="ECO:0000256" key="4">
    <source>
        <dbReference type="ARBA" id="ARBA00023002"/>
    </source>
</evidence>
<comment type="similarity">
    <text evidence="1 7">Belongs to the glutathione peroxidase family.</text>
</comment>
<dbReference type="PANTHER" id="PTHR11592">
    <property type="entry name" value="GLUTATHIONE PEROXIDASE"/>
    <property type="match status" value="1"/>
</dbReference>
<keyword evidence="2 7" id="KW-0575">Peroxidase</keyword>
<dbReference type="PRINTS" id="PR01011">
    <property type="entry name" value="GLUTPROXDASE"/>
</dbReference>
<dbReference type="SUPFAM" id="SSF52833">
    <property type="entry name" value="Thioredoxin-like"/>
    <property type="match status" value="1"/>
</dbReference>
<evidence type="ECO:0000256" key="1">
    <source>
        <dbReference type="ARBA" id="ARBA00006926"/>
    </source>
</evidence>
<dbReference type="Proteomes" id="UP000245768">
    <property type="component" value="Unassembled WGS sequence"/>
</dbReference>
<evidence type="ECO:0000313" key="9">
    <source>
        <dbReference type="Proteomes" id="UP000245768"/>
    </source>
</evidence>
<dbReference type="GO" id="GO:0140824">
    <property type="term" value="F:thioredoxin-dependent peroxiredoxin activity"/>
    <property type="evidence" value="ECO:0007669"/>
    <property type="project" value="UniProtKB-EC"/>
</dbReference>
<dbReference type="GeneID" id="37046143"/>
<keyword evidence="3" id="KW-0049">Antioxidant</keyword>
<feature type="active site" evidence="6">
    <location>
        <position position="36"/>
    </location>
</feature>
<dbReference type="GO" id="GO:0034599">
    <property type="term" value="P:cellular response to oxidative stress"/>
    <property type="evidence" value="ECO:0007669"/>
    <property type="project" value="TreeGrafter"/>
</dbReference>
<protein>
    <recommendedName>
        <fullName evidence="7">Glutathione peroxidase</fullName>
    </recommendedName>
</protein>
<evidence type="ECO:0000256" key="5">
    <source>
        <dbReference type="ARBA" id="ARBA00049091"/>
    </source>
</evidence>
<dbReference type="AlphaFoldDB" id="A0A316YIU3"/>